<reference evidence="4" key="1">
    <citation type="journal article" date="2019" name="Int. J. Syst. Evol. Microbiol.">
        <title>The Global Catalogue of Microorganisms (GCM) 10K type strain sequencing project: providing services to taxonomists for standard genome sequencing and annotation.</title>
        <authorList>
            <consortium name="The Broad Institute Genomics Platform"/>
            <consortium name="The Broad Institute Genome Sequencing Center for Infectious Disease"/>
            <person name="Wu L."/>
            <person name="Ma J."/>
        </authorList>
    </citation>
    <scope>NUCLEOTIDE SEQUENCE [LARGE SCALE GENOMIC DNA]</scope>
    <source>
        <strain evidence="4">CGMCC 1.13681</strain>
    </source>
</reference>
<sequence>MAFPGTISGSGAAGAARPRGAFVAAGALLLVFGLSIVGWIVYDFRFTSLGGGDFLRALVDARVRVTPALFSPQVWALTAAVLTAGVLALARRPAARGAALFVGWVVLAVAARELAGLFTSGDYRDRYLSGNGLEAVIIVTWALAFAVAGTVLVLMLAARTQEAPRPGAASAGAGVVLLLLGLLSLAWIGWGLTGSDYRLDAGDYVLHLVNAAHPADAGIQLAIGGTFWFYEAVYTTAMFVLGGLALAGRPAARSAGVALAAVLLYLDVRHMLGLTLGSSSGPSPEGGDWYPSWEMAGADTEGKLQLASIVLQTLACALVIVLLVAAGARAHRAGLPGAAGFAGGWAPQSQPQSPPPGYSAQPGYPAQPGYVPPPPPHAPHTPSPGPYQPPPQGGFGPPPSL</sequence>
<gene>
    <name evidence="3" type="ORF">ACFQLX_20020</name>
</gene>
<organism evidence="3 4">
    <name type="scientific">Streptomyces polyrhachis</name>
    <dbReference type="NCBI Taxonomy" id="1282885"/>
    <lineage>
        <taxon>Bacteria</taxon>
        <taxon>Bacillati</taxon>
        <taxon>Actinomycetota</taxon>
        <taxon>Actinomycetes</taxon>
        <taxon>Kitasatosporales</taxon>
        <taxon>Streptomycetaceae</taxon>
        <taxon>Streptomyces</taxon>
    </lineage>
</organism>
<feature type="transmembrane region" description="Helical" evidence="2">
    <location>
        <begin position="169"/>
        <end position="190"/>
    </location>
</feature>
<keyword evidence="2" id="KW-0472">Membrane</keyword>
<evidence type="ECO:0000256" key="2">
    <source>
        <dbReference type="SAM" id="Phobius"/>
    </source>
</evidence>
<feature type="transmembrane region" description="Helical" evidence="2">
    <location>
        <begin position="304"/>
        <end position="326"/>
    </location>
</feature>
<evidence type="ECO:0000313" key="3">
    <source>
        <dbReference type="EMBL" id="MFC7220431.1"/>
    </source>
</evidence>
<protein>
    <submittedName>
        <fullName evidence="3">Uncharacterized protein</fullName>
    </submittedName>
</protein>
<feature type="transmembrane region" description="Helical" evidence="2">
    <location>
        <begin position="254"/>
        <end position="272"/>
    </location>
</feature>
<name>A0ABW2GMR7_9ACTN</name>
<keyword evidence="2" id="KW-1133">Transmembrane helix</keyword>
<evidence type="ECO:0000313" key="4">
    <source>
        <dbReference type="Proteomes" id="UP001596413"/>
    </source>
</evidence>
<feature type="transmembrane region" description="Helical" evidence="2">
    <location>
        <begin position="227"/>
        <end position="247"/>
    </location>
</feature>
<feature type="compositionally biased region" description="Low complexity" evidence="1">
    <location>
        <begin position="358"/>
        <end position="369"/>
    </location>
</feature>
<dbReference type="Proteomes" id="UP001596413">
    <property type="component" value="Unassembled WGS sequence"/>
</dbReference>
<comment type="caution">
    <text evidence="3">The sequence shown here is derived from an EMBL/GenBank/DDBJ whole genome shotgun (WGS) entry which is preliminary data.</text>
</comment>
<accession>A0ABW2GMR7</accession>
<proteinExistence type="predicted"/>
<keyword evidence="2" id="KW-0812">Transmembrane</keyword>
<dbReference type="EMBL" id="JBHSZO010000034">
    <property type="protein sequence ID" value="MFC7220431.1"/>
    <property type="molecule type" value="Genomic_DNA"/>
</dbReference>
<feature type="region of interest" description="Disordered" evidence="1">
    <location>
        <begin position="344"/>
        <end position="401"/>
    </location>
</feature>
<feature type="transmembrane region" description="Helical" evidence="2">
    <location>
        <begin position="21"/>
        <end position="42"/>
    </location>
</feature>
<feature type="transmembrane region" description="Helical" evidence="2">
    <location>
        <begin position="97"/>
        <end position="115"/>
    </location>
</feature>
<feature type="compositionally biased region" description="Pro residues" evidence="1">
    <location>
        <begin position="370"/>
        <end position="401"/>
    </location>
</feature>
<feature type="transmembrane region" description="Helical" evidence="2">
    <location>
        <begin position="135"/>
        <end position="157"/>
    </location>
</feature>
<dbReference type="RefSeq" id="WP_386417091.1">
    <property type="nucleotide sequence ID" value="NZ_JBHSZO010000034.1"/>
</dbReference>
<keyword evidence="4" id="KW-1185">Reference proteome</keyword>
<evidence type="ECO:0000256" key="1">
    <source>
        <dbReference type="SAM" id="MobiDB-lite"/>
    </source>
</evidence>
<feature type="transmembrane region" description="Helical" evidence="2">
    <location>
        <begin position="73"/>
        <end position="90"/>
    </location>
</feature>